<evidence type="ECO:0000313" key="3">
    <source>
        <dbReference type="Proteomes" id="UP000176568"/>
    </source>
</evidence>
<feature type="transmembrane region" description="Helical" evidence="1">
    <location>
        <begin position="89"/>
        <end position="104"/>
    </location>
</feature>
<accession>A0A1F4Y3M3</accession>
<name>A0A1F4Y3M3_9BACT</name>
<keyword evidence="1" id="KW-0472">Membrane</keyword>
<organism evidence="2 3">
    <name type="scientific">Candidatus Adlerbacteria bacterium RIFOXYC1_FULL_48_26</name>
    <dbReference type="NCBI Taxonomy" id="1797247"/>
    <lineage>
        <taxon>Bacteria</taxon>
        <taxon>Candidatus Adleribacteriota</taxon>
    </lineage>
</organism>
<proteinExistence type="predicted"/>
<feature type="transmembrane region" description="Helical" evidence="1">
    <location>
        <begin position="165"/>
        <end position="183"/>
    </location>
</feature>
<gene>
    <name evidence="2" type="ORF">A2419_02825</name>
</gene>
<feature type="transmembrane region" description="Helical" evidence="1">
    <location>
        <begin position="34"/>
        <end position="52"/>
    </location>
</feature>
<dbReference type="STRING" id="1797247.A2419_02825"/>
<reference evidence="2 3" key="1">
    <citation type="journal article" date="2016" name="Nat. Commun.">
        <title>Thousands of microbial genomes shed light on interconnected biogeochemical processes in an aquifer system.</title>
        <authorList>
            <person name="Anantharaman K."/>
            <person name="Brown C.T."/>
            <person name="Hug L.A."/>
            <person name="Sharon I."/>
            <person name="Castelle C.J."/>
            <person name="Probst A.J."/>
            <person name="Thomas B.C."/>
            <person name="Singh A."/>
            <person name="Wilkins M.J."/>
            <person name="Karaoz U."/>
            <person name="Brodie E.L."/>
            <person name="Williams K.H."/>
            <person name="Hubbard S.S."/>
            <person name="Banfield J.F."/>
        </authorList>
    </citation>
    <scope>NUCLEOTIDE SEQUENCE [LARGE SCALE GENOMIC DNA]</scope>
</reference>
<keyword evidence="1" id="KW-1133">Transmembrane helix</keyword>
<protein>
    <submittedName>
        <fullName evidence="2">Uncharacterized protein</fullName>
    </submittedName>
</protein>
<dbReference type="EMBL" id="MEXB01000007">
    <property type="protein sequence ID" value="OGC88575.1"/>
    <property type="molecule type" value="Genomic_DNA"/>
</dbReference>
<dbReference type="AlphaFoldDB" id="A0A1F4Y3M3"/>
<comment type="caution">
    <text evidence="2">The sequence shown here is derived from an EMBL/GenBank/DDBJ whole genome shotgun (WGS) entry which is preliminary data.</text>
</comment>
<keyword evidence="1" id="KW-0812">Transmembrane</keyword>
<evidence type="ECO:0000313" key="2">
    <source>
        <dbReference type="EMBL" id="OGC88575.1"/>
    </source>
</evidence>
<feature type="transmembrane region" description="Helical" evidence="1">
    <location>
        <begin position="6"/>
        <end position="22"/>
    </location>
</feature>
<evidence type="ECO:0000256" key="1">
    <source>
        <dbReference type="SAM" id="Phobius"/>
    </source>
</evidence>
<feature type="transmembrane region" description="Helical" evidence="1">
    <location>
        <begin position="58"/>
        <end position="77"/>
    </location>
</feature>
<sequence length="186" mass="20380">MKESIAIVAALLAIAGNLPYLFDIIKGRVKPHPYTWFVWSIVSCIVFFGQVVKGAGWGALPTGASEIFTIIIFLFSLKYGFKGITRTDTIFLVVALLGLIPWILTKDPTISVIIAVGIDLVAFAPTLRKTWLKPTSETPILYGSNVLRHILALFSLQTYNIATMLHSIAMITANTAMTGIILARKK</sequence>
<dbReference type="Proteomes" id="UP000176568">
    <property type="component" value="Unassembled WGS sequence"/>
</dbReference>